<gene>
    <name evidence="1" type="ORF">BWQ96_00060</name>
</gene>
<dbReference type="AlphaFoldDB" id="A0A2V3JBV4"/>
<reference evidence="1 2" key="1">
    <citation type="journal article" date="2018" name="Mol. Biol. Evol.">
        <title>Analysis of the draft genome of the red seaweed Gracilariopsis chorda provides insights into genome size evolution in Rhodophyta.</title>
        <authorList>
            <person name="Lee J."/>
            <person name="Yang E.C."/>
            <person name="Graf L."/>
            <person name="Yang J.H."/>
            <person name="Qiu H."/>
            <person name="Zel Zion U."/>
            <person name="Chan C.X."/>
            <person name="Stephens T.G."/>
            <person name="Weber A.P.M."/>
            <person name="Boo G.H."/>
            <person name="Boo S.M."/>
            <person name="Kim K.M."/>
            <person name="Shin Y."/>
            <person name="Jung M."/>
            <person name="Lee S.J."/>
            <person name="Yim H.S."/>
            <person name="Lee J.H."/>
            <person name="Bhattacharya D."/>
            <person name="Yoon H.S."/>
        </authorList>
    </citation>
    <scope>NUCLEOTIDE SEQUENCE [LARGE SCALE GENOMIC DNA]</scope>
    <source>
        <strain evidence="1 2">SKKU-2015</strain>
        <tissue evidence="1">Whole body</tissue>
    </source>
</reference>
<keyword evidence="2" id="KW-1185">Reference proteome</keyword>
<dbReference type="Proteomes" id="UP000247409">
    <property type="component" value="Unassembled WGS sequence"/>
</dbReference>
<protein>
    <submittedName>
        <fullName evidence="1">Uncharacterized protein</fullName>
    </submittedName>
</protein>
<name>A0A2V3JBV4_9FLOR</name>
<dbReference type="EMBL" id="NBIV01000001">
    <property type="protein sequence ID" value="PXF49900.1"/>
    <property type="molecule type" value="Genomic_DNA"/>
</dbReference>
<sequence>MKPTPVMIPVQRGYRKTILKSWTPVVIISLMFELFDFVFETLKVSGAEEDISIRKAVNERRVLRNRVIHYPFEIVGASVGAMLGLDFQEHGASHVIGDAVRLGYQDT</sequence>
<comment type="caution">
    <text evidence="1">The sequence shown here is derived from an EMBL/GenBank/DDBJ whole genome shotgun (WGS) entry which is preliminary data.</text>
</comment>
<evidence type="ECO:0000313" key="2">
    <source>
        <dbReference type="Proteomes" id="UP000247409"/>
    </source>
</evidence>
<evidence type="ECO:0000313" key="1">
    <source>
        <dbReference type="EMBL" id="PXF49900.1"/>
    </source>
</evidence>
<proteinExistence type="predicted"/>
<organism evidence="1 2">
    <name type="scientific">Gracilariopsis chorda</name>
    <dbReference type="NCBI Taxonomy" id="448386"/>
    <lineage>
        <taxon>Eukaryota</taxon>
        <taxon>Rhodophyta</taxon>
        <taxon>Florideophyceae</taxon>
        <taxon>Rhodymeniophycidae</taxon>
        <taxon>Gracilariales</taxon>
        <taxon>Gracilariaceae</taxon>
        <taxon>Gracilariopsis</taxon>
    </lineage>
</organism>
<accession>A0A2V3JBV4</accession>